<evidence type="ECO:0000313" key="11">
    <source>
        <dbReference type="WBParaSite" id="EN70_1137"/>
    </source>
</evidence>
<dbReference type="eggNOG" id="KOG0032">
    <property type="taxonomic scope" value="Eukaryota"/>
</dbReference>
<dbReference type="InterPro" id="IPR011009">
    <property type="entry name" value="Kinase-like_dom_sf"/>
</dbReference>
<feature type="compositionally biased region" description="Basic and acidic residues" evidence="8">
    <location>
        <begin position="440"/>
        <end position="453"/>
    </location>
</feature>
<dbReference type="PROSITE" id="PS00107">
    <property type="entry name" value="PROTEIN_KINASE_ATP"/>
    <property type="match status" value="1"/>
</dbReference>
<feature type="region of interest" description="Disordered" evidence="8">
    <location>
        <begin position="797"/>
        <end position="819"/>
    </location>
</feature>
<keyword evidence="6 7" id="KW-0067">ATP-binding</keyword>
<dbReference type="InterPro" id="IPR000719">
    <property type="entry name" value="Prot_kinase_dom"/>
</dbReference>
<feature type="region of interest" description="Disordered" evidence="8">
    <location>
        <begin position="642"/>
        <end position="661"/>
    </location>
</feature>
<accession>A0A1I7V9R0</accession>
<keyword evidence="3" id="KW-0808">Transferase</keyword>
<dbReference type="GO" id="GO:0004674">
    <property type="term" value="F:protein serine/threonine kinase activity"/>
    <property type="evidence" value="ECO:0007669"/>
    <property type="project" value="UniProtKB-KW"/>
</dbReference>
<dbReference type="GO" id="GO:0035556">
    <property type="term" value="P:intracellular signal transduction"/>
    <property type="evidence" value="ECO:0007669"/>
    <property type="project" value="TreeGrafter"/>
</dbReference>
<evidence type="ECO:0000256" key="5">
    <source>
        <dbReference type="ARBA" id="ARBA00022777"/>
    </source>
</evidence>
<dbReference type="GO" id="GO:0005524">
    <property type="term" value="F:ATP binding"/>
    <property type="evidence" value="ECO:0007669"/>
    <property type="project" value="UniProtKB-UniRule"/>
</dbReference>
<dbReference type="SMART" id="SM00220">
    <property type="entry name" value="S_TKc"/>
    <property type="match status" value="1"/>
</dbReference>
<evidence type="ECO:0000259" key="9">
    <source>
        <dbReference type="PROSITE" id="PS50011"/>
    </source>
</evidence>
<reference evidence="11" key="2">
    <citation type="submission" date="2016-11" db="UniProtKB">
        <authorList>
            <consortium name="WormBaseParasite"/>
        </authorList>
    </citation>
    <scope>IDENTIFICATION</scope>
</reference>
<feature type="compositionally biased region" description="Polar residues" evidence="8">
    <location>
        <begin position="596"/>
        <end position="608"/>
    </location>
</feature>
<dbReference type="PROSITE" id="PS50011">
    <property type="entry name" value="PROTEIN_KINASE_DOM"/>
    <property type="match status" value="1"/>
</dbReference>
<dbReference type="InterPro" id="IPR008271">
    <property type="entry name" value="Ser/Thr_kinase_AS"/>
</dbReference>
<evidence type="ECO:0000256" key="1">
    <source>
        <dbReference type="ARBA" id="ARBA00001946"/>
    </source>
</evidence>
<dbReference type="GO" id="GO:0043065">
    <property type="term" value="P:positive regulation of apoptotic process"/>
    <property type="evidence" value="ECO:0007669"/>
    <property type="project" value="TreeGrafter"/>
</dbReference>
<dbReference type="Pfam" id="PF15481">
    <property type="entry name" value="CPG4"/>
    <property type="match status" value="1"/>
</dbReference>
<dbReference type="Pfam" id="PF00069">
    <property type="entry name" value="Pkinase"/>
    <property type="match status" value="1"/>
</dbReference>
<evidence type="ECO:0000256" key="3">
    <source>
        <dbReference type="ARBA" id="ARBA00022679"/>
    </source>
</evidence>
<evidence type="ECO:0000256" key="7">
    <source>
        <dbReference type="PROSITE-ProRule" id="PRU10141"/>
    </source>
</evidence>
<evidence type="ECO:0000313" key="10">
    <source>
        <dbReference type="Proteomes" id="UP000095285"/>
    </source>
</evidence>
<dbReference type="FunFam" id="1.10.510.10:FF:000571">
    <property type="entry name" value="Maternal embryonic leucine zipper kinase"/>
    <property type="match status" value="1"/>
</dbReference>
<feature type="compositionally biased region" description="Basic and acidic residues" evidence="8">
    <location>
        <begin position="808"/>
        <end position="819"/>
    </location>
</feature>
<evidence type="ECO:0000256" key="8">
    <source>
        <dbReference type="SAM" id="MobiDB-lite"/>
    </source>
</evidence>
<dbReference type="STRING" id="7209.A0A1I7V9R0"/>
<keyword evidence="5" id="KW-0418">Kinase</keyword>
<evidence type="ECO:0000256" key="6">
    <source>
        <dbReference type="ARBA" id="ARBA00022840"/>
    </source>
</evidence>
<keyword evidence="4 7" id="KW-0547">Nucleotide-binding</keyword>
<feature type="compositionally biased region" description="Basic and acidic residues" evidence="8">
    <location>
        <begin position="460"/>
        <end position="476"/>
    </location>
</feature>
<dbReference type="PROSITE" id="PS00108">
    <property type="entry name" value="PROTEIN_KINASE_ST"/>
    <property type="match status" value="1"/>
</dbReference>
<feature type="region of interest" description="Disordered" evidence="8">
    <location>
        <begin position="885"/>
        <end position="909"/>
    </location>
</feature>
<feature type="compositionally biased region" description="Polar residues" evidence="8">
    <location>
        <begin position="885"/>
        <end position="899"/>
    </location>
</feature>
<dbReference type="WBParaSite" id="EN70_1137">
    <property type="protein sequence ID" value="EN70_1137"/>
    <property type="gene ID" value="EN70_1137"/>
</dbReference>
<reference evidence="10" key="1">
    <citation type="submission" date="2012-04" db="EMBL/GenBank/DDBJ databases">
        <title>The Genome Sequence of Loa loa.</title>
        <authorList>
            <consortium name="The Broad Institute Genome Sequencing Platform"/>
            <consortium name="Broad Institute Genome Sequencing Center for Infectious Disease"/>
            <person name="Nutman T.B."/>
            <person name="Fink D.L."/>
            <person name="Russ C."/>
            <person name="Young S."/>
            <person name="Zeng Q."/>
            <person name="Gargeya S."/>
            <person name="Alvarado L."/>
            <person name="Berlin A."/>
            <person name="Chapman S.B."/>
            <person name="Chen Z."/>
            <person name="Freedman E."/>
            <person name="Gellesch M."/>
            <person name="Goldberg J."/>
            <person name="Griggs A."/>
            <person name="Gujja S."/>
            <person name="Heilman E.R."/>
            <person name="Heiman D."/>
            <person name="Howarth C."/>
            <person name="Mehta T."/>
            <person name="Neiman D."/>
            <person name="Pearson M."/>
            <person name="Roberts A."/>
            <person name="Saif S."/>
            <person name="Shea T."/>
            <person name="Shenoy N."/>
            <person name="Sisk P."/>
            <person name="Stolte C."/>
            <person name="Sykes S."/>
            <person name="White J."/>
            <person name="Yandava C."/>
            <person name="Haas B."/>
            <person name="Henn M.R."/>
            <person name="Nusbaum C."/>
            <person name="Birren B."/>
        </authorList>
    </citation>
    <scope>NUCLEOTIDE SEQUENCE [LARGE SCALE GENOMIC DNA]</scope>
</reference>
<feature type="binding site" evidence="7">
    <location>
        <position position="82"/>
    </location>
    <ligand>
        <name>ATP</name>
        <dbReference type="ChEBI" id="CHEBI:30616"/>
    </ligand>
</feature>
<feature type="compositionally biased region" description="Basic and acidic residues" evidence="8">
    <location>
        <begin position="486"/>
        <end position="496"/>
    </location>
</feature>
<comment type="cofactor">
    <cofactor evidence="1">
        <name>Mg(2+)</name>
        <dbReference type="ChEBI" id="CHEBI:18420"/>
    </cofactor>
</comment>
<dbReference type="Gene3D" id="3.30.200.20">
    <property type="entry name" value="Phosphorylase Kinase, domain 1"/>
    <property type="match status" value="1"/>
</dbReference>
<keyword evidence="2" id="KW-0723">Serine/threonine-protein kinase</keyword>
<name>A0A1I7V9R0_LOALO</name>
<organism evidence="10 11">
    <name type="scientific">Loa loa</name>
    <name type="common">Eye worm</name>
    <name type="synonym">Filaria loa</name>
    <dbReference type="NCBI Taxonomy" id="7209"/>
    <lineage>
        <taxon>Eukaryota</taxon>
        <taxon>Metazoa</taxon>
        <taxon>Ecdysozoa</taxon>
        <taxon>Nematoda</taxon>
        <taxon>Chromadorea</taxon>
        <taxon>Rhabditida</taxon>
        <taxon>Spirurina</taxon>
        <taxon>Spiruromorpha</taxon>
        <taxon>Filarioidea</taxon>
        <taxon>Onchocercidae</taxon>
        <taxon>Loa</taxon>
    </lineage>
</organism>
<dbReference type="GO" id="GO:0005634">
    <property type="term" value="C:nucleus"/>
    <property type="evidence" value="ECO:0007669"/>
    <property type="project" value="TreeGrafter"/>
</dbReference>
<protein>
    <submittedName>
        <fullName evidence="11">CAMK/MLCK protein kinase</fullName>
    </submittedName>
</protein>
<feature type="region of interest" description="Disordered" evidence="8">
    <location>
        <begin position="1066"/>
        <end position="1092"/>
    </location>
</feature>
<dbReference type="InterPro" id="IPR017441">
    <property type="entry name" value="Protein_kinase_ATP_BS"/>
</dbReference>
<feature type="compositionally biased region" description="Basic residues" evidence="8">
    <location>
        <begin position="497"/>
        <end position="506"/>
    </location>
</feature>
<feature type="region of interest" description="Disordered" evidence="8">
    <location>
        <begin position="433"/>
        <end position="526"/>
    </location>
</feature>
<keyword evidence="10" id="KW-1185">Reference proteome</keyword>
<feature type="domain" description="Protein kinase" evidence="9">
    <location>
        <begin position="53"/>
        <end position="309"/>
    </location>
</feature>
<feature type="compositionally biased region" description="Basic and acidic residues" evidence="8">
    <location>
        <begin position="1071"/>
        <end position="1090"/>
    </location>
</feature>
<dbReference type="PANTHER" id="PTHR24342:SF20">
    <property type="entry name" value="MYOSIN LIGHT CHAIN KINASE, SMOOTH MUSCLE"/>
    <property type="match status" value="1"/>
</dbReference>
<dbReference type="Proteomes" id="UP000095285">
    <property type="component" value="Unassembled WGS sequence"/>
</dbReference>
<proteinExistence type="predicted"/>
<dbReference type="PANTHER" id="PTHR24342">
    <property type="entry name" value="SERINE/THREONINE-PROTEIN KINASE 17"/>
    <property type="match status" value="1"/>
</dbReference>
<dbReference type="SUPFAM" id="SSF56112">
    <property type="entry name" value="Protein kinase-like (PK-like)"/>
    <property type="match status" value="1"/>
</dbReference>
<feature type="region of interest" description="Disordered" evidence="8">
    <location>
        <begin position="580"/>
        <end position="608"/>
    </location>
</feature>
<sequence>MVIFTALPTGTSSDEGRILVDESDYQGVDDEQLPFEIKDIVRIRANEKFSKYYDCMDEIGEGKFGKVYRCREKATGLVLAAKRIKIKRDADREKVEREVAIMTTLRHPRIAQIYDAFATPDNDVVLIMEIVIGGELFDRVVDENYILTELAVVMIVCQLCEAVSYIHSKNIVHLDIKPENIMCVSQTGNRIKLIDFGLAQFYDGSSNLLFMAGTPEFVAPEVIKFEPIDFYTDMWSIGVITYILLSGISPFLGETLGDTYVAVEKGEWEFDDEAFEGISDAAKDFISKLLIMDQKQRMLPEDCLSHPWIVGSRTKAANDLILNQPNNGTPLSKEGLKSYLKNKRFRKATWALVFLIRFKRQTLMSFGRRKVPAAISEIYDSLPASIGNIMGSCAESKASASVIAEPAKDDVKTKKALNEISAAVKETFDTSRAEPVIATKHPEEKKLSSEIPKKKPKPSAIDEGRKKPKPTDEGKTKKGAKKHKEKNNEKSDEISCKPKKVSKHLKTASDGLGRQMKKSAETVSGYGEVSDSKKFIPVMCEVCITLETTKPTASFVEFSKPIFAAESAYLRPLISESVQTNKNEATTEEGPKKYCVSSSDNRTAQESTRHINSVNKLSEINKKGSSVAAILSLFSEKAEQERRHFERRPSRPVRTFRDVEKSSSRKSSLVVTHENDSSCVKLYRAPEEEKKRMKNLIELHRRGSADRKQVDTNEIAAVKQEEGSKSFPNQRVNIVEQDKVEIEGMSLTGTKKMEINPALNAKKGTDWSRKKITVSSLVPLELRPIKKIDQTTAERNTHAIPVAKTSHVRSETKNQKKDTMGFTRNQEMVEGVEKPAGSVMLVKAVQIHALLTSQKTPIQCDSSIISRKTKSWMKLNELQNDSSLNSLSATVKQPNNTKSNSDKKNEAVNEKRALFPELRLSEERCAAKKEVTGNANNQNVPKRKKNKAEIVDRNPNIKDAAQNLVQLGDSREFIEHHDLSGKKKMKKSVEKLKKGLTELIATPGSSHLPYKAKQMKSVEENKSEIQKPISVLQSLSVDLTTTTKHTEEIHADELLQCITSKKPSKAAGISDQKKTLGESKIKKPQDKNGSEIEITSSALNNGETIASEQNKLSNSIDGAMHLIQDTVSCIQESVKVFPSYKTLMYDAVKRKVSRKNSCSRNLLVRMKSEINLAEDKEKRSIRTCQKAVDDHAVLSDQRDKSQCSISIVDLKDQENFSFGWLKLQLETRVNKEKNDQMGCRYRRDLEISPVQSGNAKKALNIWKTMEQSCLKPLLLTLRASFVSGNNYERLVNTCEKFREVYECMDRIKKCQPNYLFPLFMDGFKYMCVEHPADCEEKCKAHKLMAGWFIHLIMQSTTFFRTEENGAPPRVNIGFLRKITSEACSSVFVIVECYFLCLKTKYNARCHGIGGNLFMEVMIRPIYRIHNSILLSPFWNIMRLVMPTQCNFMMTDAGITWQRISPKLDKDLKDFYINRTEPLIKFRPPV</sequence>
<evidence type="ECO:0000256" key="2">
    <source>
        <dbReference type="ARBA" id="ARBA00022527"/>
    </source>
</evidence>
<feature type="compositionally biased region" description="Basic and acidic residues" evidence="8">
    <location>
        <begin position="900"/>
        <end position="909"/>
    </location>
</feature>
<evidence type="ECO:0000256" key="4">
    <source>
        <dbReference type="ARBA" id="ARBA00022741"/>
    </source>
</evidence>
<dbReference type="Gene3D" id="1.10.510.10">
    <property type="entry name" value="Transferase(Phosphotransferase) domain 1"/>
    <property type="match status" value="1"/>
</dbReference>
<dbReference type="InterPro" id="IPR029153">
    <property type="entry name" value="CPG4"/>
</dbReference>